<dbReference type="Proteomes" id="UP001153331">
    <property type="component" value="Unassembled WGS sequence"/>
</dbReference>
<dbReference type="EMBL" id="JAPHNI010001679">
    <property type="protein sequence ID" value="KAJ8105047.1"/>
    <property type="molecule type" value="Genomic_DNA"/>
</dbReference>
<gene>
    <name evidence="1" type="ORF">OPT61_g10418</name>
</gene>
<evidence type="ECO:0000313" key="1">
    <source>
        <dbReference type="EMBL" id="KAJ8105047.1"/>
    </source>
</evidence>
<comment type="caution">
    <text evidence="1">The sequence shown here is derived from an EMBL/GenBank/DDBJ whole genome shotgun (WGS) entry which is preliminary data.</text>
</comment>
<name>A0ACC2HPR8_9PLEO</name>
<keyword evidence="2" id="KW-1185">Reference proteome</keyword>
<accession>A0ACC2HPR8</accession>
<proteinExistence type="predicted"/>
<sequence length="270" mass="29066">MSVKKSLASSFHHVRRRMASVVFDRHGLTKTPPFAIQAASSEHRCADKTKSPTAPVLNLEHDCAGAILYAAERASEVAADAVQLMGGMGYMNEVPVGRILRDAKFSQHIAHERPFQHGSPTISFVFSDAVQLSLRQGLEDGLSELPDADEDEDEQLPGDGKLDGKHNEDLPDTDGTVDEADNSHEDRWSAAKDGRVFKDVVVVIIGCTFRLSRWGDKGGRALSARPATLGYVGLYRDSFTAFCCSAGSKAQGRGGLAREHDASQVGCGGL</sequence>
<reference evidence="1" key="1">
    <citation type="submission" date="2022-11" db="EMBL/GenBank/DDBJ databases">
        <title>Genome Sequence of Boeremia exigua.</title>
        <authorList>
            <person name="Buettner E."/>
        </authorList>
    </citation>
    <scope>NUCLEOTIDE SEQUENCE</scope>
    <source>
        <strain evidence="1">CU02</strain>
    </source>
</reference>
<evidence type="ECO:0000313" key="2">
    <source>
        <dbReference type="Proteomes" id="UP001153331"/>
    </source>
</evidence>
<organism evidence="1 2">
    <name type="scientific">Boeremia exigua</name>
    <dbReference type="NCBI Taxonomy" id="749465"/>
    <lineage>
        <taxon>Eukaryota</taxon>
        <taxon>Fungi</taxon>
        <taxon>Dikarya</taxon>
        <taxon>Ascomycota</taxon>
        <taxon>Pezizomycotina</taxon>
        <taxon>Dothideomycetes</taxon>
        <taxon>Pleosporomycetidae</taxon>
        <taxon>Pleosporales</taxon>
        <taxon>Pleosporineae</taxon>
        <taxon>Didymellaceae</taxon>
        <taxon>Boeremia</taxon>
    </lineage>
</organism>
<protein>
    <submittedName>
        <fullName evidence="1">Uncharacterized protein</fullName>
    </submittedName>
</protein>